<evidence type="ECO:0000256" key="6">
    <source>
        <dbReference type="SAM" id="Phobius"/>
    </source>
</evidence>
<evidence type="ECO:0000259" key="7">
    <source>
        <dbReference type="Pfam" id="PF13240"/>
    </source>
</evidence>
<name>C7XUY4_9LACO</name>
<gene>
    <name evidence="9" type="ORF">HMPREF0501_00500</name>
</gene>
<dbReference type="Pfam" id="PF13240">
    <property type="entry name" value="Zn_Ribbon_1"/>
    <property type="match status" value="1"/>
</dbReference>
<dbReference type="AlphaFoldDB" id="C7XUY4"/>
<proteinExistence type="predicted"/>
<dbReference type="HOGENOM" id="CLU_161998_0_0_9"/>
<feature type="transmembrane region" description="Helical" evidence="6">
    <location>
        <begin position="75"/>
        <end position="92"/>
    </location>
</feature>
<dbReference type="RefSeq" id="WP_006916287.1">
    <property type="nucleotide sequence ID" value="NZ_GG698802.1"/>
</dbReference>
<evidence type="ECO:0000256" key="1">
    <source>
        <dbReference type="ARBA" id="ARBA00004651"/>
    </source>
</evidence>
<keyword evidence="3 6" id="KW-0812">Transmembrane</keyword>
<dbReference type="InterPro" id="IPR026870">
    <property type="entry name" value="Zinc_ribbon_dom"/>
</dbReference>
<dbReference type="Pfam" id="PF13396">
    <property type="entry name" value="PLDc_N"/>
    <property type="match status" value="1"/>
</dbReference>
<evidence type="ECO:0000313" key="9">
    <source>
        <dbReference type="EMBL" id="EEU31095.1"/>
    </source>
</evidence>
<feature type="transmembrane region" description="Helical" evidence="6">
    <location>
        <begin position="44"/>
        <end position="63"/>
    </location>
</feature>
<evidence type="ECO:0000256" key="3">
    <source>
        <dbReference type="ARBA" id="ARBA00022692"/>
    </source>
</evidence>
<feature type="domain" description="Cardiolipin synthase N-terminal" evidence="8">
    <location>
        <begin position="36"/>
        <end position="65"/>
    </location>
</feature>
<dbReference type="STRING" id="575594.HMPREF0501_00500"/>
<evidence type="ECO:0000259" key="8">
    <source>
        <dbReference type="Pfam" id="PF13396"/>
    </source>
</evidence>
<keyword evidence="5 6" id="KW-0472">Membrane</keyword>
<organism evidence="9 10">
    <name type="scientific">Limosilactobacillus coleohominis 101-4-CHN</name>
    <dbReference type="NCBI Taxonomy" id="575594"/>
    <lineage>
        <taxon>Bacteria</taxon>
        <taxon>Bacillati</taxon>
        <taxon>Bacillota</taxon>
        <taxon>Bacilli</taxon>
        <taxon>Lactobacillales</taxon>
        <taxon>Lactobacillaceae</taxon>
        <taxon>Limosilactobacillus</taxon>
    </lineage>
</organism>
<sequence>MRYCPNCGKEVEPKAVVCPNCGVALPAPVTNNQVVNAQNDTGSVGWAFLGFFIPIVGLILYIIWRNSEPNNAKKAGLGALISVIVWATFWGVNRLY</sequence>
<dbReference type="EMBL" id="GG698802">
    <property type="protein sequence ID" value="EEU31095.1"/>
    <property type="molecule type" value="Genomic_DNA"/>
</dbReference>
<evidence type="ECO:0000313" key="10">
    <source>
        <dbReference type="Proteomes" id="UP000003987"/>
    </source>
</evidence>
<dbReference type="eggNOG" id="ENOG5033BBA">
    <property type="taxonomic scope" value="Bacteria"/>
</dbReference>
<keyword evidence="10" id="KW-1185">Reference proteome</keyword>
<evidence type="ECO:0000256" key="5">
    <source>
        <dbReference type="ARBA" id="ARBA00023136"/>
    </source>
</evidence>
<protein>
    <submittedName>
        <fullName evidence="9">Uncharacterized protein</fullName>
    </submittedName>
</protein>
<dbReference type="OrthoDB" id="90521at2"/>
<dbReference type="InterPro" id="IPR027379">
    <property type="entry name" value="CLS_N"/>
</dbReference>
<accession>C7XUY4</accession>
<feature type="domain" description="Zinc-ribbon" evidence="7">
    <location>
        <begin position="3"/>
        <end position="22"/>
    </location>
</feature>
<dbReference type="Proteomes" id="UP000003987">
    <property type="component" value="Unassembled WGS sequence"/>
</dbReference>
<comment type="subcellular location">
    <subcellularLocation>
        <location evidence="1">Cell membrane</location>
        <topology evidence="1">Multi-pass membrane protein</topology>
    </subcellularLocation>
</comment>
<dbReference type="GO" id="GO:0005886">
    <property type="term" value="C:plasma membrane"/>
    <property type="evidence" value="ECO:0007669"/>
    <property type="project" value="UniProtKB-SubCell"/>
</dbReference>
<reference evidence="9 10" key="1">
    <citation type="submission" date="2009-06" db="EMBL/GenBank/DDBJ databases">
        <title>The Genome Sequence of Lactobacillus coleohominis strain 101-4-CHN.</title>
        <authorList>
            <consortium name="The Broad Institute Genome Sequencing Platform"/>
            <person name="Ward D."/>
            <person name="Young S.K."/>
            <person name="Zeng Q."/>
            <person name="Koehrsen M."/>
            <person name="Alvarado L."/>
            <person name="Berlin A."/>
            <person name="Borenstein D."/>
            <person name="Chen Z."/>
            <person name="Engels R."/>
            <person name="Freedman E."/>
            <person name="Gellesch M."/>
            <person name="Goldberg J."/>
            <person name="Griggs A."/>
            <person name="Gujja S."/>
            <person name="Heiman D."/>
            <person name="Hepburn T."/>
            <person name="Howarth C."/>
            <person name="Jen D."/>
            <person name="Larson L."/>
            <person name="Lewis B."/>
            <person name="Mehta T."/>
            <person name="Park D."/>
            <person name="Pearson M."/>
            <person name="Roberts A."/>
            <person name="Saif S."/>
            <person name="Shea T."/>
            <person name="Shenoy N."/>
            <person name="Sisk P."/>
            <person name="Stolte C."/>
            <person name="Sykes S."/>
            <person name="Walk T."/>
            <person name="White J."/>
            <person name="Yandava C."/>
            <person name="Liu Y."/>
            <person name="Xu Q."/>
            <person name="Lander E."/>
            <person name="Nusbaum C."/>
            <person name="Galagan J."/>
            <person name="Birren B."/>
        </authorList>
    </citation>
    <scope>NUCLEOTIDE SEQUENCE [LARGE SCALE GENOMIC DNA]</scope>
    <source>
        <strain evidence="9 10">101-4-CHN</strain>
    </source>
</reference>
<keyword evidence="2" id="KW-1003">Cell membrane</keyword>
<evidence type="ECO:0000256" key="4">
    <source>
        <dbReference type="ARBA" id="ARBA00022989"/>
    </source>
</evidence>
<keyword evidence="4 6" id="KW-1133">Transmembrane helix</keyword>
<evidence type="ECO:0000256" key="2">
    <source>
        <dbReference type="ARBA" id="ARBA00022475"/>
    </source>
</evidence>